<evidence type="ECO:0000313" key="1">
    <source>
        <dbReference type="EMBL" id="CAG7673124.1"/>
    </source>
</evidence>
<sequence length="89" mass="10001">MKIELGKGVELADLGIMMMAWSMSQQLWVHQQNASLRLKILTMSSVVRSKGSVTHLFIYLVGGLIHFKYSSPGRYGHALLYSVLSLNYV</sequence>
<dbReference type="Proteomes" id="UP000708208">
    <property type="component" value="Unassembled WGS sequence"/>
</dbReference>
<protein>
    <submittedName>
        <fullName evidence="1">Uncharacterized protein</fullName>
    </submittedName>
</protein>
<name>A0A8J2J3F5_9HEXA</name>
<proteinExistence type="predicted"/>
<comment type="caution">
    <text evidence="1">The sequence shown here is derived from an EMBL/GenBank/DDBJ whole genome shotgun (WGS) entry which is preliminary data.</text>
</comment>
<accession>A0A8J2J3F5</accession>
<dbReference type="EMBL" id="CAJVCH010012464">
    <property type="protein sequence ID" value="CAG7673124.1"/>
    <property type="molecule type" value="Genomic_DNA"/>
</dbReference>
<gene>
    <name evidence="1" type="ORF">AFUS01_LOCUS2186</name>
</gene>
<reference evidence="1" key="1">
    <citation type="submission" date="2021-06" db="EMBL/GenBank/DDBJ databases">
        <authorList>
            <person name="Hodson N. C."/>
            <person name="Mongue J. A."/>
            <person name="Jaron S. K."/>
        </authorList>
    </citation>
    <scope>NUCLEOTIDE SEQUENCE</scope>
</reference>
<organism evidence="1 2">
    <name type="scientific">Allacma fusca</name>
    <dbReference type="NCBI Taxonomy" id="39272"/>
    <lineage>
        <taxon>Eukaryota</taxon>
        <taxon>Metazoa</taxon>
        <taxon>Ecdysozoa</taxon>
        <taxon>Arthropoda</taxon>
        <taxon>Hexapoda</taxon>
        <taxon>Collembola</taxon>
        <taxon>Symphypleona</taxon>
        <taxon>Sminthuridae</taxon>
        <taxon>Allacma</taxon>
    </lineage>
</organism>
<dbReference type="AlphaFoldDB" id="A0A8J2J3F5"/>
<evidence type="ECO:0000313" key="2">
    <source>
        <dbReference type="Proteomes" id="UP000708208"/>
    </source>
</evidence>
<keyword evidence="2" id="KW-1185">Reference proteome</keyword>